<dbReference type="Gene3D" id="3.40.1260.10">
    <property type="entry name" value="DsrEFH-like"/>
    <property type="match status" value="1"/>
</dbReference>
<dbReference type="AlphaFoldDB" id="A0A3B0QQ71"/>
<proteinExistence type="predicted"/>
<dbReference type="PROSITE" id="PS51318">
    <property type="entry name" value="TAT"/>
    <property type="match status" value="1"/>
</dbReference>
<organism evidence="1">
    <name type="scientific">hydrothermal vent metagenome</name>
    <dbReference type="NCBI Taxonomy" id="652676"/>
    <lineage>
        <taxon>unclassified sequences</taxon>
        <taxon>metagenomes</taxon>
        <taxon>ecological metagenomes</taxon>
    </lineage>
</organism>
<gene>
    <name evidence="1" type="ORF">MNBD_BACTEROID02-1725</name>
</gene>
<dbReference type="InterPro" id="IPR027396">
    <property type="entry name" value="DsrEFH-like"/>
</dbReference>
<sequence length="225" mass="24702">MKIDNSNSRRTFLGSLALGAAASSLSILTNPLNATNSFTTETMLEADEWFNNIKGKHRIVYDGSTPHGGLPILWNFAFYLSNNQTGTADEDMTAMTVLRHNAIPYALEDRLWEKYAFGEFFKITDNSKSAPSVRNTVYEPQDGDFPIPGVDGIKRMQERGAMFCVCNLALNVYSGFIAKGMGLDATEVYNDFVSGVLPDIQIVPSGVWALGRAQEKGCGYIFAGE</sequence>
<dbReference type="EMBL" id="UOEB01000108">
    <property type="protein sequence ID" value="VAV83824.1"/>
    <property type="molecule type" value="Genomic_DNA"/>
</dbReference>
<protein>
    <recommendedName>
        <fullName evidence="2">Tat (Twin-arginine translocation) pathway signal sequence domain protein</fullName>
    </recommendedName>
</protein>
<dbReference type="InterPro" id="IPR006311">
    <property type="entry name" value="TAT_signal"/>
</dbReference>
<name>A0A3B0QQ71_9ZZZZ</name>
<reference evidence="1" key="1">
    <citation type="submission" date="2018-06" db="EMBL/GenBank/DDBJ databases">
        <authorList>
            <person name="Zhirakovskaya E."/>
        </authorList>
    </citation>
    <scope>NUCLEOTIDE SEQUENCE</scope>
</reference>
<evidence type="ECO:0008006" key="2">
    <source>
        <dbReference type="Google" id="ProtNLM"/>
    </source>
</evidence>
<accession>A0A3B0QQ71</accession>
<evidence type="ECO:0000313" key="1">
    <source>
        <dbReference type="EMBL" id="VAV83824.1"/>
    </source>
</evidence>